<dbReference type="OrthoDB" id="852489at2"/>
<evidence type="ECO:0000313" key="1">
    <source>
        <dbReference type="EMBL" id="GET22398.1"/>
    </source>
</evidence>
<organism evidence="2 3">
    <name type="scientific">Prolixibacter denitrificans</name>
    <dbReference type="NCBI Taxonomy" id="1541063"/>
    <lineage>
        <taxon>Bacteria</taxon>
        <taxon>Pseudomonadati</taxon>
        <taxon>Bacteroidota</taxon>
        <taxon>Bacteroidia</taxon>
        <taxon>Marinilabiliales</taxon>
        <taxon>Prolixibacteraceae</taxon>
        <taxon>Prolixibacter</taxon>
    </lineage>
</organism>
<dbReference type="EMBL" id="PYGC01000013">
    <property type="protein sequence ID" value="PSK80802.1"/>
    <property type="molecule type" value="Genomic_DNA"/>
</dbReference>
<dbReference type="RefSeq" id="WP_106543661.1">
    <property type="nucleotide sequence ID" value="NZ_BLAU01000001.1"/>
</dbReference>
<dbReference type="EMBL" id="BLAU01000001">
    <property type="protein sequence ID" value="GET22398.1"/>
    <property type="molecule type" value="Genomic_DNA"/>
</dbReference>
<sequence length="236" mass="26544">MSIKRIIPLVFLCFISIGLKGQGFEFRPAIGWGTYAMADFKDFQQYAIPDIGVNVKSMKAFPGYANFGADVLYYLNPSFGFGATTGYYSTGARNSYADYSGSYRMDIKARAVNFGGIVSYKQEVGSNLFLGLELSSGIKLANIDIAEKLVIPSQGFDETYQFESHNWWMMPQVRMSRYFFTDISFGIYAGYEYNAKSKIETKENVLHYLVGENGPVRQDWSGARIGIYVTIPMNNL</sequence>
<name>A0A2P8C759_9BACT</name>
<evidence type="ECO:0008006" key="5">
    <source>
        <dbReference type="Google" id="ProtNLM"/>
    </source>
</evidence>
<protein>
    <recommendedName>
        <fullName evidence="5">Outer membrane protein with beta-barrel domain</fullName>
    </recommendedName>
</protein>
<keyword evidence="4" id="KW-1185">Reference proteome</keyword>
<reference evidence="2 3" key="1">
    <citation type="submission" date="2018-03" db="EMBL/GenBank/DDBJ databases">
        <title>Genomic Encyclopedia of Archaeal and Bacterial Type Strains, Phase II (KMG-II): from individual species to whole genera.</title>
        <authorList>
            <person name="Goeker M."/>
        </authorList>
    </citation>
    <scope>NUCLEOTIDE SEQUENCE [LARGE SCALE GENOMIC DNA]</scope>
    <source>
        <strain evidence="2 3">DSM 27267</strain>
    </source>
</reference>
<evidence type="ECO:0000313" key="2">
    <source>
        <dbReference type="EMBL" id="PSK80802.1"/>
    </source>
</evidence>
<dbReference type="Proteomes" id="UP000396862">
    <property type="component" value="Unassembled WGS sequence"/>
</dbReference>
<dbReference type="Proteomes" id="UP000240621">
    <property type="component" value="Unassembled WGS sequence"/>
</dbReference>
<accession>A0A2P8C759</accession>
<evidence type="ECO:0000313" key="3">
    <source>
        <dbReference type="Proteomes" id="UP000240621"/>
    </source>
</evidence>
<reference evidence="1 4" key="2">
    <citation type="submission" date="2019-10" db="EMBL/GenBank/DDBJ databases">
        <title>Prolixibacter strains distinguished by the presence of nitrate reductase genes were adept at nitrate-dependent anaerobic corrosion of metallic iron and carbon steel.</title>
        <authorList>
            <person name="Iino T."/>
            <person name="Shono N."/>
            <person name="Ito K."/>
            <person name="Nakamura R."/>
            <person name="Sueoka K."/>
            <person name="Harayama S."/>
            <person name="Ohkuma M."/>
        </authorList>
    </citation>
    <scope>NUCLEOTIDE SEQUENCE [LARGE SCALE GENOMIC DNA]</scope>
    <source>
        <strain evidence="1 4">MIC1-1</strain>
    </source>
</reference>
<dbReference type="AlphaFoldDB" id="A0A2P8C759"/>
<proteinExistence type="predicted"/>
<gene>
    <name evidence="2" type="ORF">CLV93_11396</name>
    <name evidence="1" type="ORF">JCM18694_26440</name>
</gene>
<evidence type="ECO:0000313" key="4">
    <source>
        <dbReference type="Proteomes" id="UP000396862"/>
    </source>
</evidence>
<comment type="caution">
    <text evidence="2">The sequence shown here is derived from an EMBL/GenBank/DDBJ whole genome shotgun (WGS) entry which is preliminary data.</text>
</comment>